<comment type="caution">
    <text evidence="1">The sequence shown here is derived from an EMBL/GenBank/DDBJ whole genome shotgun (WGS) entry which is preliminary data.</text>
</comment>
<accession>A0AAP0ES57</accession>
<dbReference type="AlphaFoldDB" id="A0AAP0ES57"/>
<proteinExistence type="predicted"/>
<dbReference type="Proteomes" id="UP001420932">
    <property type="component" value="Unassembled WGS sequence"/>
</dbReference>
<organism evidence="1 2">
    <name type="scientific">Stephania yunnanensis</name>
    <dbReference type="NCBI Taxonomy" id="152371"/>
    <lineage>
        <taxon>Eukaryota</taxon>
        <taxon>Viridiplantae</taxon>
        <taxon>Streptophyta</taxon>
        <taxon>Embryophyta</taxon>
        <taxon>Tracheophyta</taxon>
        <taxon>Spermatophyta</taxon>
        <taxon>Magnoliopsida</taxon>
        <taxon>Ranunculales</taxon>
        <taxon>Menispermaceae</taxon>
        <taxon>Menispermoideae</taxon>
        <taxon>Cissampelideae</taxon>
        <taxon>Stephania</taxon>
    </lineage>
</organism>
<evidence type="ECO:0000313" key="2">
    <source>
        <dbReference type="Proteomes" id="UP001420932"/>
    </source>
</evidence>
<protein>
    <submittedName>
        <fullName evidence="1">Uncharacterized protein</fullName>
    </submittedName>
</protein>
<evidence type="ECO:0000313" key="1">
    <source>
        <dbReference type="EMBL" id="KAK9098366.1"/>
    </source>
</evidence>
<reference evidence="1 2" key="1">
    <citation type="submission" date="2024-01" db="EMBL/GenBank/DDBJ databases">
        <title>Genome assemblies of Stephania.</title>
        <authorList>
            <person name="Yang L."/>
        </authorList>
    </citation>
    <scope>NUCLEOTIDE SEQUENCE [LARGE SCALE GENOMIC DNA]</scope>
    <source>
        <strain evidence="1">YNDBR</strain>
        <tissue evidence="1">Leaf</tissue>
    </source>
</reference>
<gene>
    <name evidence="1" type="ORF">Syun_025411</name>
</gene>
<keyword evidence="2" id="KW-1185">Reference proteome</keyword>
<sequence length="97" mass="10747">MTVVVAVQKWATADATVALLLVEEELIDNSSGGITSGSVGRMTWCDDTTPTRDAGELANELQQRQQLGVVQQATPRPRTRVCMALPRLYYRDPVRWS</sequence>
<name>A0AAP0ES57_9MAGN</name>
<dbReference type="EMBL" id="JBBNAF010000011">
    <property type="protein sequence ID" value="KAK9098366.1"/>
    <property type="molecule type" value="Genomic_DNA"/>
</dbReference>